<proteinExistence type="predicted"/>
<accession>A0A1V4KGF0</accession>
<sequence>MLRKCMNADILQMSSAKAPPYLKHCEFHLLARNDFCVQRGTGASPERERGERRNLTSYLLSSITLRPETIPSELLCLSTIWQQSRVEYPSLECKPDGFAGKTSRFILHIKGVKIISACLQTAIHYMRESHITAIRTEYVTVIFSSDKSPLQRYVKQQRKHACLPQNFKSEEIFQNNGLTYGLLLYEGCWIRPLFQARTAVLQAICVSETTVQPEEIVMELPGQDMRLICTQIPGRGGLRKGICMYRRLDTVVAP</sequence>
<name>A0A1V4KGF0_PATFA</name>
<gene>
    <name evidence="1" type="ORF">AV530_006386</name>
</gene>
<comment type="caution">
    <text evidence="1">The sequence shown here is derived from an EMBL/GenBank/DDBJ whole genome shotgun (WGS) entry which is preliminary data.</text>
</comment>
<dbReference type="Proteomes" id="UP000190648">
    <property type="component" value="Unassembled WGS sequence"/>
</dbReference>
<dbReference type="AlphaFoldDB" id="A0A1V4KGF0"/>
<organism evidence="1 2">
    <name type="scientific">Patagioenas fasciata monilis</name>
    <dbReference type="NCBI Taxonomy" id="372326"/>
    <lineage>
        <taxon>Eukaryota</taxon>
        <taxon>Metazoa</taxon>
        <taxon>Chordata</taxon>
        <taxon>Craniata</taxon>
        <taxon>Vertebrata</taxon>
        <taxon>Euteleostomi</taxon>
        <taxon>Archelosauria</taxon>
        <taxon>Archosauria</taxon>
        <taxon>Dinosauria</taxon>
        <taxon>Saurischia</taxon>
        <taxon>Theropoda</taxon>
        <taxon>Coelurosauria</taxon>
        <taxon>Aves</taxon>
        <taxon>Neognathae</taxon>
        <taxon>Neoaves</taxon>
        <taxon>Columbimorphae</taxon>
        <taxon>Columbiformes</taxon>
        <taxon>Columbidae</taxon>
        <taxon>Patagioenas</taxon>
    </lineage>
</organism>
<dbReference type="EMBL" id="LSYS01003169">
    <property type="protein sequence ID" value="OPJ83504.1"/>
    <property type="molecule type" value="Genomic_DNA"/>
</dbReference>
<reference evidence="1 2" key="1">
    <citation type="submission" date="2016-02" db="EMBL/GenBank/DDBJ databases">
        <title>Band-tailed pigeon sequencing and assembly.</title>
        <authorList>
            <person name="Soares A.E."/>
            <person name="Novak B.J."/>
            <person name="Rice E.S."/>
            <person name="O'Connell B."/>
            <person name="Chang D."/>
            <person name="Weber S."/>
            <person name="Shapiro B."/>
        </authorList>
    </citation>
    <scope>NUCLEOTIDE SEQUENCE [LARGE SCALE GENOMIC DNA]</scope>
    <source>
        <strain evidence="1">BTP2013</strain>
        <tissue evidence="1">Blood</tissue>
    </source>
</reference>
<protein>
    <submittedName>
        <fullName evidence="1">Uncharacterized protein</fullName>
    </submittedName>
</protein>
<keyword evidence="2" id="KW-1185">Reference proteome</keyword>
<evidence type="ECO:0000313" key="1">
    <source>
        <dbReference type="EMBL" id="OPJ83504.1"/>
    </source>
</evidence>
<evidence type="ECO:0000313" key="2">
    <source>
        <dbReference type="Proteomes" id="UP000190648"/>
    </source>
</evidence>